<feature type="transmembrane region" description="Helical" evidence="2">
    <location>
        <begin position="285"/>
        <end position="304"/>
    </location>
</feature>
<dbReference type="InterPro" id="IPR050726">
    <property type="entry name" value="mGluR"/>
</dbReference>
<reference evidence="5" key="1">
    <citation type="submission" date="2017-02" db="UniProtKB">
        <authorList>
            <consortium name="WormBaseParasite"/>
        </authorList>
    </citation>
    <scope>IDENTIFICATION</scope>
</reference>
<feature type="transmembrane region" description="Helical" evidence="2">
    <location>
        <begin position="430"/>
        <end position="450"/>
    </location>
</feature>
<feature type="transmembrane region" description="Helical" evidence="2">
    <location>
        <begin position="462"/>
        <end position="483"/>
    </location>
</feature>
<evidence type="ECO:0000313" key="5">
    <source>
        <dbReference type="WBParaSite" id="NBR_0000181501-mRNA-1"/>
    </source>
</evidence>
<protein>
    <submittedName>
        <fullName evidence="5">G_PROTEIN_RECEP_F3_4 domain-containing protein</fullName>
    </submittedName>
</protein>
<evidence type="ECO:0000313" key="3">
    <source>
        <dbReference type="EMBL" id="VDL65405.1"/>
    </source>
</evidence>
<feature type="transmembrane region" description="Helical" evidence="2">
    <location>
        <begin position="349"/>
        <end position="366"/>
    </location>
</feature>
<keyword evidence="1" id="KW-0325">Glycoprotein</keyword>
<gene>
    <name evidence="3" type="ORF">NBR_LOCUS1816</name>
</gene>
<keyword evidence="4" id="KW-1185">Reference proteome</keyword>
<dbReference type="WBParaSite" id="NBR_0000181501-mRNA-1">
    <property type="protein sequence ID" value="NBR_0000181501-mRNA-1"/>
    <property type="gene ID" value="NBR_0000181501"/>
</dbReference>
<keyword evidence="2" id="KW-0472">Membrane</keyword>
<dbReference type="AlphaFoldDB" id="A0A0N4XH13"/>
<dbReference type="Proteomes" id="UP000271162">
    <property type="component" value="Unassembled WGS sequence"/>
</dbReference>
<evidence type="ECO:0000256" key="1">
    <source>
        <dbReference type="ARBA" id="ARBA00023180"/>
    </source>
</evidence>
<organism evidence="5">
    <name type="scientific">Nippostrongylus brasiliensis</name>
    <name type="common">Rat hookworm</name>
    <dbReference type="NCBI Taxonomy" id="27835"/>
    <lineage>
        <taxon>Eukaryota</taxon>
        <taxon>Metazoa</taxon>
        <taxon>Ecdysozoa</taxon>
        <taxon>Nematoda</taxon>
        <taxon>Chromadorea</taxon>
        <taxon>Rhabditida</taxon>
        <taxon>Rhabditina</taxon>
        <taxon>Rhabditomorpha</taxon>
        <taxon>Strongyloidea</taxon>
        <taxon>Heligmosomidae</taxon>
        <taxon>Nippostrongylus</taxon>
    </lineage>
</organism>
<evidence type="ECO:0000256" key="2">
    <source>
        <dbReference type="SAM" id="Phobius"/>
    </source>
</evidence>
<dbReference type="PANTHER" id="PTHR24060">
    <property type="entry name" value="METABOTROPIC GLUTAMATE RECEPTOR"/>
    <property type="match status" value="1"/>
</dbReference>
<feature type="transmembrane region" description="Helical" evidence="2">
    <location>
        <begin position="316"/>
        <end position="337"/>
    </location>
</feature>
<name>A0A0N4XH13_NIPBR</name>
<evidence type="ECO:0000313" key="4">
    <source>
        <dbReference type="Proteomes" id="UP000271162"/>
    </source>
</evidence>
<dbReference type="EMBL" id="UYSL01001660">
    <property type="protein sequence ID" value="VDL65405.1"/>
    <property type="molecule type" value="Genomic_DNA"/>
</dbReference>
<proteinExistence type="predicted"/>
<keyword evidence="2" id="KW-0812">Transmembrane</keyword>
<accession>A0A0N4XH13</accession>
<feature type="transmembrane region" description="Helical" evidence="2">
    <location>
        <begin position="378"/>
        <end position="400"/>
    </location>
</feature>
<dbReference type="OMA" id="IVISSEW"/>
<keyword evidence="2" id="KW-1133">Transmembrane helix</keyword>
<sequence>FCDHTDKHQPVSVVSLNPKLSLNQPTIVDVQVIAGRFILLSPQQPQWSASKRFLEQWPQFDQLLHTIAEKRFFKYTFDIQNPFLQVSPQKPSQQSQLLKLASKIATLPFPQHWLRQFWATAFQCHIDGESFRACSHKQNLNISAIAPDLDISPISIAVRRLFHRSFVHESEPRRISGALIQHLSDCINDPHDLLYSTMLQLQFWDPLSMISFNDTTAFRDHPVVVNRVIEPIAEWSSLTGFTYAGAAELVMEERDGSRVPLQSTCLRFPSGNIHDIQVKMLLSRIAQQLPILVLAFFICLMCLYQQVVCKAETFRFFTAFTFGGVAALCLVSIAFFMTPNLLSCFVRRVLFPIAVSAVFAPITVKVSESGAVSHHSSLLFWLCPAIVLLQIVISSEWAVFESSTQLTFVVSAYHGDAWRCAPGDNFEHRILWSSILTGLMIVTALVFSTLTVRRVESRQNILISVLAIVLIVSLYIGLPLIAYRRRDIIFIQPPYWVDTRMNRLTQQKNYEIYNTAATVQQRKAEEGERNLLHGVYSGPTARRLARDSSMMCRS</sequence>
<reference evidence="3 4" key="2">
    <citation type="submission" date="2018-11" db="EMBL/GenBank/DDBJ databases">
        <authorList>
            <consortium name="Pathogen Informatics"/>
        </authorList>
    </citation>
    <scope>NUCLEOTIDE SEQUENCE [LARGE SCALE GENOMIC DNA]</scope>
</reference>